<dbReference type="EMBL" id="BRYA01000366">
    <property type="protein sequence ID" value="GMI47958.1"/>
    <property type="molecule type" value="Genomic_DNA"/>
</dbReference>
<evidence type="ECO:0000256" key="1">
    <source>
        <dbReference type="ARBA" id="ARBA00022741"/>
    </source>
</evidence>
<sequence>MTSESKYGEEKTGVMEDDGLIHLAPSNMQTYASKLSQMETSHVPRLVLRAKVAIVGDETVGKSALTQMFHSGGHMYPKNYIMTTSVDFCVKEVHIPETNASVELYLFDCAGQSIFNQREMNTKCWENTAFVMCVYDVSSRQSFQSVQTWLNKVRSSRPSTGGGPLPGVLVANKIDLREGGINARAVVDSQEGLNLAQHMGLEYFETSAMTGRDVDRPFNYMASQFHSNYESTVRRANALN</sequence>
<evidence type="ECO:0000313" key="4">
    <source>
        <dbReference type="Proteomes" id="UP001165065"/>
    </source>
</evidence>
<dbReference type="InterPro" id="IPR050227">
    <property type="entry name" value="Rab"/>
</dbReference>
<organism evidence="3 4">
    <name type="scientific">Triparma columacea</name>
    <dbReference type="NCBI Taxonomy" id="722753"/>
    <lineage>
        <taxon>Eukaryota</taxon>
        <taxon>Sar</taxon>
        <taxon>Stramenopiles</taxon>
        <taxon>Ochrophyta</taxon>
        <taxon>Bolidophyceae</taxon>
        <taxon>Parmales</taxon>
        <taxon>Triparmaceae</taxon>
        <taxon>Triparma</taxon>
    </lineage>
</organism>
<dbReference type="Proteomes" id="UP001165065">
    <property type="component" value="Unassembled WGS sequence"/>
</dbReference>
<dbReference type="PRINTS" id="PR00449">
    <property type="entry name" value="RASTRNSFRMNG"/>
</dbReference>
<dbReference type="SUPFAM" id="SSF52540">
    <property type="entry name" value="P-loop containing nucleoside triphosphate hydrolases"/>
    <property type="match status" value="1"/>
</dbReference>
<proteinExistence type="predicted"/>
<dbReference type="InterPro" id="IPR001806">
    <property type="entry name" value="Small_GTPase"/>
</dbReference>
<dbReference type="InterPro" id="IPR027417">
    <property type="entry name" value="P-loop_NTPase"/>
</dbReference>
<dbReference type="PROSITE" id="PS51421">
    <property type="entry name" value="RAS"/>
    <property type="match status" value="1"/>
</dbReference>
<keyword evidence="4" id="KW-1185">Reference proteome</keyword>
<dbReference type="OrthoDB" id="265044at2759"/>
<dbReference type="PANTHER" id="PTHR47977">
    <property type="entry name" value="RAS-RELATED PROTEIN RAB"/>
    <property type="match status" value="1"/>
</dbReference>
<protein>
    <submittedName>
        <fullName evidence="3">Uncharacterized protein</fullName>
    </submittedName>
</protein>
<gene>
    <name evidence="3" type="ORF">TrCOL_g8891</name>
</gene>
<keyword evidence="1" id="KW-0547">Nucleotide-binding</keyword>
<dbReference type="GO" id="GO:0005525">
    <property type="term" value="F:GTP binding"/>
    <property type="evidence" value="ECO:0007669"/>
    <property type="project" value="UniProtKB-KW"/>
</dbReference>
<dbReference type="SMART" id="SM00173">
    <property type="entry name" value="RAS"/>
    <property type="match status" value="1"/>
</dbReference>
<dbReference type="NCBIfam" id="TIGR00231">
    <property type="entry name" value="small_GTP"/>
    <property type="match status" value="1"/>
</dbReference>
<name>A0A9W7GPX7_9STRA</name>
<reference evidence="4" key="1">
    <citation type="journal article" date="2023" name="Commun. Biol.">
        <title>Genome analysis of Parmales, the sister group of diatoms, reveals the evolutionary specialization of diatoms from phago-mixotrophs to photoautotrophs.</title>
        <authorList>
            <person name="Ban H."/>
            <person name="Sato S."/>
            <person name="Yoshikawa S."/>
            <person name="Yamada K."/>
            <person name="Nakamura Y."/>
            <person name="Ichinomiya M."/>
            <person name="Sato N."/>
            <person name="Blanc-Mathieu R."/>
            <person name="Endo H."/>
            <person name="Kuwata A."/>
            <person name="Ogata H."/>
        </authorList>
    </citation>
    <scope>NUCLEOTIDE SEQUENCE [LARGE SCALE GENOMIC DNA]</scope>
</reference>
<dbReference type="GO" id="GO:0003924">
    <property type="term" value="F:GTPase activity"/>
    <property type="evidence" value="ECO:0007669"/>
    <property type="project" value="InterPro"/>
</dbReference>
<dbReference type="SMART" id="SM00175">
    <property type="entry name" value="RAB"/>
    <property type="match status" value="1"/>
</dbReference>
<evidence type="ECO:0000313" key="3">
    <source>
        <dbReference type="EMBL" id="GMI47958.1"/>
    </source>
</evidence>
<dbReference type="Gene3D" id="3.40.50.300">
    <property type="entry name" value="P-loop containing nucleotide triphosphate hydrolases"/>
    <property type="match status" value="1"/>
</dbReference>
<dbReference type="InterPro" id="IPR005225">
    <property type="entry name" value="Small_GTP-bd"/>
</dbReference>
<dbReference type="PROSITE" id="PS51419">
    <property type="entry name" value="RAB"/>
    <property type="match status" value="1"/>
</dbReference>
<evidence type="ECO:0000256" key="2">
    <source>
        <dbReference type="ARBA" id="ARBA00023134"/>
    </source>
</evidence>
<accession>A0A9W7GPX7</accession>
<dbReference type="Pfam" id="PF00071">
    <property type="entry name" value="Ras"/>
    <property type="match status" value="1"/>
</dbReference>
<comment type="caution">
    <text evidence="3">The sequence shown here is derived from an EMBL/GenBank/DDBJ whole genome shotgun (WGS) entry which is preliminary data.</text>
</comment>
<keyword evidence="2" id="KW-0342">GTP-binding</keyword>
<dbReference type="AlphaFoldDB" id="A0A9W7GPX7"/>
<dbReference type="SMART" id="SM00174">
    <property type="entry name" value="RHO"/>
    <property type="match status" value="1"/>
</dbReference>